<keyword evidence="4" id="KW-0378">Hydrolase</keyword>
<dbReference type="EMBL" id="JBBLZC010000002">
    <property type="protein sequence ID" value="MEK0082045.1"/>
    <property type="molecule type" value="Genomic_DNA"/>
</dbReference>
<accession>A0ABU8XLH4</accession>
<dbReference type="InterPro" id="IPR001261">
    <property type="entry name" value="ArgE/DapE_CS"/>
</dbReference>
<dbReference type="InterPro" id="IPR036264">
    <property type="entry name" value="Bact_exopeptidase_dim_dom"/>
</dbReference>
<proteinExistence type="inferred from homology"/>
<dbReference type="Gene3D" id="3.30.70.360">
    <property type="match status" value="1"/>
</dbReference>
<keyword evidence="8" id="KW-1185">Reference proteome</keyword>
<dbReference type="SUPFAM" id="SSF55031">
    <property type="entry name" value="Bacterial exopeptidase dimerisation domain"/>
    <property type="match status" value="1"/>
</dbReference>
<dbReference type="Gene3D" id="3.40.630.10">
    <property type="entry name" value="Zn peptidases"/>
    <property type="match status" value="1"/>
</dbReference>
<feature type="domain" description="Peptidase M20 dimerisation" evidence="6">
    <location>
        <begin position="210"/>
        <end position="354"/>
    </location>
</feature>
<dbReference type="InterPro" id="IPR002933">
    <property type="entry name" value="Peptidase_M20"/>
</dbReference>
<name>A0ABU8XLH4_9PROT</name>
<protein>
    <submittedName>
        <fullName evidence="7">M20/M25/M40 family metallo-hydrolase</fullName>
    </submittedName>
</protein>
<sequence length="560" mass="59784">MLLVAGETAAAGPALLPDWQQVQEEMAQHLAALVRIDTTNPPGNETRAARYIEDVLNQEGIPAEILELEPGRGNIVARLEGSGEDRPLLLMAHLDVVGVERERWTVDPFGARVENGFLYGRGAFDDKGMLAVNLEVVLLLHRLGVPLRRDVILLGEADEESGGRAGIRFLIERHWDKIDCEYALNEGGWIFEKDGAIQYAGVATGEKAPHRIRLVARGSSGHGSMPRLDNPITHLAAAVAKVGALQMPMRLNETTRAFFRKLAPISPPADAALYRDLEDPERSADAQEKLRATSIYYNAMLRTTLAPTIIKGGFRANVIPAEAEATIDVRALPGEDLPAMVAMLAELIDDPAVEVVAPLREIRLIAQSSIRQGAAGRLDNAVTRLAAAVARIGPTGMPVRLQEATRAFFRQPALVSPAARPALVVPAEAEAVVDAGEVPDAGMAAAVARLVELIGDPAIEVVPPPVDPAPSPLGSDLYRALEHAQAQVFPKAVTLPFLLPAGTDSAPLRAKGVKAYGLGGVAGGEELARLHGNDERVSLAGLGRFAELVYQAVLEITGRP</sequence>
<dbReference type="InterPro" id="IPR011650">
    <property type="entry name" value="Peptidase_M20_dimer"/>
</dbReference>
<dbReference type="SUPFAM" id="SSF53187">
    <property type="entry name" value="Zn-dependent exopeptidases"/>
    <property type="match status" value="1"/>
</dbReference>
<dbReference type="PROSITE" id="PS00758">
    <property type="entry name" value="ARGE_DAPE_CPG2_1"/>
    <property type="match status" value="1"/>
</dbReference>
<evidence type="ECO:0000259" key="6">
    <source>
        <dbReference type="Pfam" id="PF07687"/>
    </source>
</evidence>
<evidence type="ECO:0000256" key="4">
    <source>
        <dbReference type="ARBA" id="ARBA00022801"/>
    </source>
</evidence>
<evidence type="ECO:0000313" key="8">
    <source>
        <dbReference type="Proteomes" id="UP001375743"/>
    </source>
</evidence>
<dbReference type="Gene3D" id="1.10.150.900">
    <property type="match status" value="1"/>
</dbReference>
<evidence type="ECO:0000256" key="2">
    <source>
        <dbReference type="ARBA" id="ARBA00006247"/>
    </source>
</evidence>
<reference evidence="7 8" key="1">
    <citation type="submission" date="2024-01" db="EMBL/GenBank/DDBJ databases">
        <title>Multi-omics insights into the function and evolution of sodium benzoate biodegradation pathways in Benzoatithermus flavus gen. nov., sp. nov. from hot spring.</title>
        <authorList>
            <person name="Hu C.-J."/>
            <person name="Li W.-J."/>
        </authorList>
    </citation>
    <scope>NUCLEOTIDE SEQUENCE [LARGE SCALE GENOMIC DNA]</scope>
    <source>
        <strain evidence="7 8">SYSU G07066</strain>
    </source>
</reference>
<comment type="caution">
    <text evidence="7">The sequence shown here is derived from an EMBL/GenBank/DDBJ whole genome shotgun (WGS) entry which is preliminary data.</text>
</comment>
<dbReference type="Pfam" id="PF07687">
    <property type="entry name" value="M20_dimer"/>
    <property type="match status" value="1"/>
</dbReference>
<dbReference type="PANTHER" id="PTHR43808:SF8">
    <property type="entry name" value="PEPTIDASE M20 DIMERISATION DOMAIN-CONTAINING PROTEIN"/>
    <property type="match status" value="1"/>
</dbReference>
<dbReference type="PANTHER" id="PTHR43808">
    <property type="entry name" value="ACETYLORNITHINE DEACETYLASE"/>
    <property type="match status" value="1"/>
</dbReference>
<comment type="similarity">
    <text evidence="2">Belongs to the peptidase M20A family.</text>
</comment>
<organism evidence="7 8">
    <name type="scientific">Benzoatithermus flavus</name>
    <dbReference type="NCBI Taxonomy" id="3108223"/>
    <lineage>
        <taxon>Bacteria</taxon>
        <taxon>Pseudomonadati</taxon>
        <taxon>Pseudomonadota</taxon>
        <taxon>Alphaproteobacteria</taxon>
        <taxon>Geminicoccales</taxon>
        <taxon>Geminicoccaceae</taxon>
        <taxon>Benzoatithermus</taxon>
    </lineage>
</organism>
<evidence type="ECO:0000256" key="5">
    <source>
        <dbReference type="ARBA" id="ARBA00022833"/>
    </source>
</evidence>
<comment type="cofactor">
    <cofactor evidence="1">
        <name>Zn(2+)</name>
        <dbReference type="ChEBI" id="CHEBI:29105"/>
    </cofactor>
</comment>
<keyword evidence="3" id="KW-0479">Metal-binding</keyword>
<evidence type="ECO:0000313" key="7">
    <source>
        <dbReference type="EMBL" id="MEK0082045.1"/>
    </source>
</evidence>
<dbReference type="Proteomes" id="UP001375743">
    <property type="component" value="Unassembled WGS sequence"/>
</dbReference>
<evidence type="ECO:0000256" key="3">
    <source>
        <dbReference type="ARBA" id="ARBA00022723"/>
    </source>
</evidence>
<gene>
    <name evidence="7" type="ORF">U1T56_02690</name>
</gene>
<keyword evidence="5" id="KW-0862">Zinc</keyword>
<dbReference type="RefSeq" id="WP_418157901.1">
    <property type="nucleotide sequence ID" value="NZ_JBBLZC010000002.1"/>
</dbReference>
<dbReference type="InterPro" id="IPR050072">
    <property type="entry name" value="Peptidase_M20A"/>
</dbReference>
<dbReference type="Pfam" id="PF01546">
    <property type="entry name" value="Peptidase_M20"/>
    <property type="match status" value="1"/>
</dbReference>
<evidence type="ECO:0000256" key="1">
    <source>
        <dbReference type="ARBA" id="ARBA00001947"/>
    </source>
</evidence>